<sequence length="149" mass="17269">MSNDRKLTQAEADKMLNMLKKTLLEEIEFPSKGKSIEFDVIGDTKKDIFTAKIYRGKINHLKYDFGARIKKDGILLLELHINPSSAHLNPDGKKIIGSHWHIYSEKYGRKLAFLAEDITSENFVENTLKFFKKFNIIEGPKVYCQEEFL</sequence>
<evidence type="ECO:0000313" key="2">
    <source>
        <dbReference type="Proteomes" id="UP000593601"/>
    </source>
</evidence>
<name>A0A7M2RKG2_9FIRM</name>
<proteinExistence type="predicted"/>
<reference evidence="1 2" key="1">
    <citation type="submission" date="2020-10" db="EMBL/GenBank/DDBJ databases">
        <title>Blautia liquoris sp.nov., isolated from the mud in a fermentation cellar used for the production of Chinese strong-flavoured liquor.</title>
        <authorList>
            <person name="Lu L."/>
        </authorList>
    </citation>
    <scope>NUCLEOTIDE SEQUENCE [LARGE SCALE GENOMIC DNA]</scope>
    <source>
        <strain evidence="1 2">LZLJ-3</strain>
    </source>
</reference>
<dbReference type="Pfam" id="PF22398">
    <property type="entry name" value="DUF6978"/>
    <property type="match status" value="1"/>
</dbReference>
<keyword evidence="2" id="KW-1185">Reference proteome</keyword>
<dbReference type="InterPro" id="IPR053916">
    <property type="entry name" value="DUF6978"/>
</dbReference>
<dbReference type="KEGG" id="bliq:INP51_06250"/>
<organism evidence="1 2">
    <name type="scientific">Blautia liquoris</name>
    <dbReference type="NCBI Taxonomy" id="2779518"/>
    <lineage>
        <taxon>Bacteria</taxon>
        <taxon>Bacillati</taxon>
        <taxon>Bacillota</taxon>
        <taxon>Clostridia</taxon>
        <taxon>Lachnospirales</taxon>
        <taxon>Lachnospiraceae</taxon>
        <taxon>Blautia</taxon>
    </lineage>
</organism>
<gene>
    <name evidence="1" type="ORF">INP51_06250</name>
</gene>
<dbReference type="Proteomes" id="UP000593601">
    <property type="component" value="Chromosome"/>
</dbReference>
<evidence type="ECO:0000313" key="1">
    <source>
        <dbReference type="EMBL" id="QOV20541.1"/>
    </source>
</evidence>
<accession>A0A7M2RKG2</accession>
<dbReference type="RefSeq" id="WP_193736860.1">
    <property type="nucleotide sequence ID" value="NZ_CP063304.1"/>
</dbReference>
<protein>
    <submittedName>
        <fullName evidence="1">Uncharacterized protein</fullName>
    </submittedName>
</protein>
<dbReference type="AlphaFoldDB" id="A0A7M2RKG2"/>
<dbReference type="EMBL" id="CP063304">
    <property type="protein sequence ID" value="QOV20541.1"/>
    <property type="molecule type" value="Genomic_DNA"/>
</dbReference>